<name>A0A1D1VUG7_RAMVA</name>
<evidence type="ECO:0000313" key="1">
    <source>
        <dbReference type="EMBL" id="GAV03398.1"/>
    </source>
</evidence>
<sequence length="57" mass="6183">MNHDTSMGQSSQFRKEIGAAYKACSRKSVKTSTYPTFDADVYPLPTASAGVLRGLLK</sequence>
<proteinExistence type="predicted"/>
<keyword evidence="2" id="KW-1185">Reference proteome</keyword>
<protein>
    <submittedName>
        <fullName evidence="1">Uncharacterized protein</fullName>
    </submittedName>
</protein>
<dbReference type="EMBL" id="BDGG01000009">
    <property type="protein sequence ID" value="GAV03398.1"/>
    <property type="molecule type" value="Genomic_DNA"/>
</dbReference>
<evidence type="ECO:0000313" key="2">
    <source>
        <dbReference type="Proteomes" id="UP000186922"/>
    </source>
</evidence>
<dbReference type="AlphaFoldDB" id="A0A1D1VUG7"/>
<reference evidence="1 2" key="1">
    <citation type="journal article" date="2016" name="Nat. Commun.">
        <title>Extremotolerant tardigrade genome and improved radiotolerance of human cultured cells by tardigrade-unique protein.</title>
        <authorList>
            <person name="Hashimoto T."/>
            <person name="Horikawa D.D."/>
            <person name="Saito Y."/>
            <person name="Kuwahara H."/>
            <person name="Kozuka-Hata H."/>
            <person name="Shin-I T."/>
            <person name="Minakuchi Y."/>
            <person name="Ohishi K."/>
            <person name="Motoyama A."/>
            <person name="Aizu T."/>
            <person name="Enomoto A."/>
            <person name="Kondo K."/>
            <person name="Tanaka S."/>
            <person name="Hara Y."/>
            <person name="Koshikawa S."/>
            <person name="Sagara H."/>
            <person name="Miura T."/>
            <person name="Yokobori S."/>
            <person name="Miyagawa K."/>
            <person name="Suzuki Y."/>
            <person name="Kubo T."/>
            <person name="Oyama M."/>
            <person name="Kohara Y."/>
            <person name="Fujiyama A."/>
            <person name="Arakawa K."/>
            <person name="Katayama T."/>
            <person name="Toyoda A."/>
            <person name="Kunieda T."/>
        </authorList>
    </citation>
    <scope>NUCLEOTIDE SEQUENCE [LARGE SCALE GENOMIC DNA]</scope>
    <source>
        <strain evidence="1 2">YOKOZUNA-1</strain>
    </source>
</reference>
<dbReference type="Proteomes" id="UP000186922">
    <property type="component" value="Unassembled WGS sequence"/>
</dbReference>
<comment type="caution">
    <text evidence="1">The sequence shown here is derived from an EMBL/GenBank/DDBJ whole genome shotgun (WGS) entry which is preliminary data.</text>
</comment>
<gene>
    <name evidence="1" type="primary">RvY_13827-1</name>
    <name evidence="1" type="synonym">RvY_13827.1</name>
    <name evidence="1" type="ORF">RvY_13827</name>
</gene>
<organism evidence="1 2">
    <name type="scientific">Ramazzottius varieornatus</name>
    <name type="common">Water bear</name>
    <name type="synonym">Tardigrade</name>
    <dbReference type="NCBI Taxonomy" id="947166"/>
    <lineage>
        <taxon>Eukaryota</taxon>
        <taxon>Metazoa</taxon>
        <taxon>Ecdysozoa</taxon>
        <taxon>Tardigrada</taxon>
        <taxon>Eutardigrada</taxon>
        <taxon>Parachela</taxon>
        <taxon>Hypsibioidea</taxon>
        <taxon>Ramazzottiidae</taxon>
        <taxon>Ramazzottius</taxon>
    </lineage>
</organism>
<accession>A0A1D1VUG7</accession>